<feature type="region of interest" description="Disordered" evidence="1">
    <location>
        <begin position="61"/>
        <end position="82"/>
    </location>
</feature>
<name>Q0WPP8_ARATH</name>
<evidence type="ECO:0000313" key="2">
    <source>
        <dbReference type="EMBL" id="BAF00901.1"/>
    </source>
</evidence>
<sequence length="82" mass="9487">MLKSTMPLPVFQKERLRSLSPTSFDKDPGIGPLKLFSPMYKYPSSECEEIFPISRGPLKSFLRKSSTQRRDHEERRGNGSRK</sequence>
<dbReference type="AlphaFoldDB" id="Q0WPP8"/>
<organism evidence="2">
    <name type="scientific">Arabidopsis thaliana</name>
    <name type="common">Mouse-ear cress</name>
    <dbReference type="NCBI Taxonomy" id="3702"/>
    <lineage>
        <taxon>Eukaryota</taxon>
        <taxon>Viridiplantae</taxon>
        <taxon>Streptophyta</taxon>
        <taxon>Embryophyta</taxon>
        <taxon>Tracheophyta</taxon>
        <taxon>Spermatophyta</taxon>
        <taxon>Magnoliopsida</taxon>
        <taxon>eudicotyledons</taxon>
        <taxon>Gunneridae</taxon>
        <taxon>Pentapetalae</taxon>
        <taxon>rosids</taxon>
        <taxon>malvids</taxon>
        <taxon>Brassicales</taxon>
        <taxon>Brassicaceae</taxon>
        <taxon>Camelineae</taxon>
        <taxon>Arabidopsis</taxon>
    </lineage>
</organism>
<protein>
    <submittedName>
        <fullName evidence="2">Uncharacterized protein</fullName>
    </submittedName>
</protein>
<proteinExistence type="evidence at transcript level"/>
<reference evidence="2" key="1">
    <citation type="submission" date="2006-07" db="EMBL/GenBank/DDBJ databases">
        <title>Large-scale analysis of RIKEN Arabidopsis full-length (RAFL) cDNAs.</title>
        <authorList>
            <person name="Totoki Y."/>
            <person name="Seki M."/>
            <person name="Ishida J."/>
            <person name="Nakajima M."/>
            <person name="Enju A."/>
            <person name="Morosawa T."/>
            <person name="Kamiya A."/>
            <person name="Narusaka M."/>
            <person name="Shin-i T."/>
            <person name="Nakagawa M."/>
            <person name="Sakamoto N."/>
            <person name="Oishi K."/>
            <person name="Kohara Y."/>
            <person name="Kobayashi M."/>
            <person name="Toyoda A."/>
            <person name="Sakaki Y."/>
            <person name="Sakurai T."/>
            <person name="Iida K."/>
            <person name="Akiyama K."/>
            <person name="Satou M."/>
            <person name="Toyoda T."/>
            <person name="Konagaya A."/>
            <person name="Carninci P."/>
            <person name="Kawai J."/>
            <person name="Hayashizaki Y."/>
            <person name="Shinozaki K."/>
        </authorList>
    </citation>
    <scope>NUCLEOTIDE SEQUENCE</scope>
</reference>
<feature type="compositionally biased region" description="Basic and acidic residues" evidence="1">
    <location>
        <begin position="68"/>
        <end position="82"/>
    </location>
</feature>
<evidence type="ECO:0000256" key="1">
    <source>
        <dbReference type="SAM" id="MobiDB-lite"/>
    </source>
</evidence>
<dbReference type="EMBL" id="AK229014">
    <property type="protein sequence ID" value="BAF00901.1"/>
    <property type="molecule type" value="mRNA"/>
</dbReference>
<feature type="region of interest" description="Disordered" evidence="1">
    <location>
        <begin position="1"/>
        <end position="31"/>
    </location>
</feature>
<accession>Q0WPP8</accession>